<reference evidence="1" key="1">
    <citation type="journal article" date="2016" name="Nat. Genet.">
        <title>The genome sequences of Arachis duranensis and Arachis ipaensis, the diploid ancestors of cultivated peanut.</title>
        <authorList>
            <person name="Bertioli D.J."/>
            <person name="Cannon S.B."/>
            <person name="Froenicke L."/>
            <person name="Huang G."/>
            <person name="Farmer A.D."/>
            <person name="Cannon E.K."/>
            <person name="Liu X."/>
            <person name="Gao D."/>
            <person name="Clevenger J."/>
            <person name="Dash S."/>
            <person name="Ren L."/>
            <person name="Moretzsohn M.C."/>
            <person name="Shirasawa K."/>
            <person name="Huang W."/>
            <person name="Vidigal B."/>
            <person name="Abernathy B."/>
            <person name="Chu Y."/>
            <person name="Niederhuth C.E."/>
            <person name="Umale P."/>
            <person name="Araujo A.C."/>
            <person name="Kozik A."/>
            <person name="Kim K.D."/>
            <person name="Burow M.D."/>
            <person name="Varshney R.K."/>
            <person name="Wang X."/>
            <person name="Zhang X."/>
            <person name="Barkley N."/>
            <person name="Guimaraes P.M."/>
            <person name="Isobe S."/>
            <person name="Guo B."/>
            <person name="Liao B."/>
            <person name="Stalker H.T."/>
            <person name="Schmitz R.J."/>
            <person name="Scheffler B.E."/>
            <person name="Leal-Bertioli S.C."/>
            <person name="Xun X."/>
            <person name="Jackson S.A."/>
            <person name="Michelmore R."/>
            <person name="Ozias-Akins P."/>
        </authorList>
    </citation>
    <scope>NUCLEOTIDE SEQUENCE [LARGE SCALE GENOMIC DNA]</scope>
    <source>
        <strain evidence="1">cv. V14167</strain>
    </source>
</reference>
<organism evidence="1 2">
    <name type="scientific">Arachis duranensis</name>
    <name type="common">Wild peanut</name>
    <dbReference type="NCBI Taxonomy" id="130453"/>
    <lineage>
        <taxon>Eukaryota</taxon>
        <taxon>Viridiplantae</taxon>
        <taxon>Streptophyta</taxon>
        <taxon>Embryophyta</taxon>
        <taxon>Tracheophyta</taxon>
        <taxon>Spermatophyta</taxon>
        <taxon>Magnoliopsida</taxon>
        <taxon>eudicotyledons</taxon>
        <taxon>Gunneridae</taxon>
        <taxon>Pentapetalae</taxon>
        <taxon>rosids</taxon>
        <taxon>fabids</taxon>
        <taxon>Fabales</taxon>
        <taxon>Fabaceae</taxon>
        <taxon>Papilionoideae</taxon>
        <taxon>50 kb inversion clade</taxon>
        <taxon>dalbergioids sensu lato</taxon>
        <taxon>Dalbergieae</taxon>
        <taxon>Pterocarpus clade</taxon>
        <taxon>Arachis</taxon>
    </lineage>
</organism>
<keyword evidence="1" id="KW-1185">Reference proteome</keyword>
<dbReference type="AlphaFoldDB" id="A0A9C6TC23"/>
<evidence type="ECO:0000313" key="2">
    <source>
        <dbReference type="RefSeq" id="XP_052107739.1"/>
    </source>
</evidence>
<dbReference type="Proteomes" id="UP000515211">
    <property type="component" value="Chromosome 7"/>
</dbReference>
<evidence type="ECO:0000313" key="1">
    <source>
        <dbReference type="Proteomes" id="UP000515211"/>
    </source>
</evidence>
<proteinExistence type="predicted"/>
<dbReference type="KEGG" id="adu:127740616"/>
<sequence length="217" mass="23567">MVVTGLAAAAPLSPPHPRRVAIVALTTSPPSSSRAWRKHSTTGFVRFLPSNLSLPPRLITRSGREDARTGAAARLPSSLHGWARRCGRSPPFLHHRRRSITRAAGLAVCCCGVAGASGRCAGRRRPQLKPLASWVLIVVSCSAVHRRRNWARFTARTDAQVPDSILLLHHSVSYSYSSSFGNRMVGIKSVSVVKVNGTVNAAATECEPIEKEFMWRS</sequence>
<accession>A0A9C6TC23</accession>
<protein>
    <submittedName>
        <fullName evidence="2">Uncharacterized protein LOC127740616</fullName>
    </submittedName>
</protein>
<dbReference type="GeneID" id="127740616"/>
<reference evidence="2" key="2">
    <citation type="submission" date="2025-08" db="UniProtKB">
        <authorList>
            <consortium name="RefSeq"/>
        </authorList>
    </citation>
    <scope>IDENTIFICATION</scope>
    <source>
        <tissue evidence="2">Whole plant</tissue>
    </source>
</reference>
<name>A0A9C6TC23_ARADU</name>
<gene>
    <name evidence="2" type="primary">LOC127740616</name>
</gene>
<dbReference type="RefSeq" id="XP_052107739.1">
    <property type="nucleotide sequence ID" value="XM_052251779.1"/>
</dbReference>